<dbReference type="RefSeq" id="WP_028414940.1">
    <property type="nucleotide sequence ID" value="NZ_BSYK01000001.1"/>
</dbReference>
<feature type="compositionally biased region" description="Acidic residues" evidence="1">
    <location>
        <begin position="66"/>
        <end position="80"/>
    </location>
</feature>
<dbReference type="AlphaFoldDB" id="A0AAX6BNF8"/>
<sequence>MNTYIIISIGVAASAFLFRKYRKQVVEIYTISEFIHAKNGAVATGFTWLEKFLKEPYATGPNYEKTEDDVSEDEDGDGGE</sequence>
<evidence type="ECO:0000313" key="3">
    <source>
        <dbReference type="Proteomes" id="UP001165240"/>
    </source>
</evidence>
<dbReference type="Proteomes" id="UP001165240">
    <property type="component" value="Unassembled WGS sequence"/>
</dbReference>
<protein>
    <submittedName>
        <fullName evidence="2">Uncharacterized protein</fullName>
    </submittedName>
</protein>
<accession>A0AAX6BNF8</accession>
<dbReference type="GeneID" id="48014294"/>
<evidence type="ECO:0000256" key="1">
    <source>
        <dbReference type="SAM" id="MobiDB-lite"/>
    </source>
</evidence>
<gene>
    <name evidence="2" type="ORF">ShirakiTB12_37530</name>
</gene>
<evidence type="ECO:0000313" key="2">
    <source>
        <dbReference type="EMBL" id="GMG75285.1"/>
    </source>
</evidence>
<proteinExistence type="predicted"/>
<name>A0AAX6BNF8_PRIMG</name>
<dbReference type="EMBL" id="BSYK01000001">
    <property type="protein sequence ID" value="GMG75285.1"/>
    <property type="molecule type" value="Genomic_DNA"/>
</dbReference>
<organism evidence="2 3">
    <name type="scientific">Priestia megaterium</name>
    <name type="common">Bacillus megaterium</name>
    <dbReference type="NCBI Taxonomy" id="1404"/>
    <lineage>
        <taxon>Bacteria</taxon>
        <taxon>Bacillati</taxon>
        <taxon>Bacillota</taxon>
        <taxon>Bacilli</taxon>
        <taxon>Bacillales</taxon>
        <taxon>Bacillaceae</taxon>
        <taxon>Priestia</taxon>
    </lineage>
</organism>
<feature type="region of interest" description="Disordered" evidence="1">
    <location>
        <begin position="59"/>
        <end position="80"/>
    </location>
</feature>
<reference evidence="2" key="1">
    <citation type="journal article" date="2024" name="Appl Microbiol">
        <title>Effect of kuratsuki Bacillus and Priestia on Taste of Sake.</title>
        <authorList>
            <person name="Kobayashi K."/>
            <person name="Nishida H."/>
        </authorList>
    </citation>
    <scope>NUCLEOTIDE SEQUENCE</scope>
    <source>
        <strain evidence="2">B-12</strain>
    </source>
</reference>
<comment type="caution">
    <text evidence="2">The sequence shown here is derived from an EMBL/GenBank/DDBJ whole genome shotgun (WGS) entry which is preliminary data.</text>
</comment>